<keyword evidence="12" id="KW-0624">Polysaccharide degradation</keyword>
<dbReference type="PANTHER" id="PTHR22762">
    <property type="entry name" value="ALPHA-GLUCOSIDASE"/>
    <property type="match status" value="1"/>
</dbReference>
<dbReference type="InterPro" id="IPR048395">
    <property type="entry name" value="Glyco_hydro_31_C"/>
</dbReference>
<evidence type="ECO:0000313" key="19">
    <source>
        <dbReference type="Proteomes" id="UP000700596"/>
    </source>
</evidence>
<dbReference type="GO" id="GO:0030246">
    <property type="term" value="F:carbohydrate binding"/>
    <property type="evidence" value="ECO:0007669"/>
    <property type="project" value="InterPro"/>
</dbReference>
<dbReference type="InterPro" id="IPR025887">
    <property type="entry name" value="Glyco_hydro_31_N_dom"/>
</dbReference>
<evidence type="ECO:0000256" key="11">
    <source>
        <dbReference type="ARBA" id="ARBA00023316"/>
    </source>
</evidence>
<sequence>MDALVTTFDYIAQSWLTNNGTIPISHAMTATGTFSTFLLLLSNIVRWSYSVPLKRADCPGYKASNIQRNSNGLTADLILAGSECNIHGQDLKNLRFVAQYQTDSRLHVIIYDKDEQVYQVPDFVVPRPTGSANSDASLLDVSIEEAPFSFTITRKSNKEEIFTTKGSNIIFESQYWRVRTSLPDNPSLYGLGEHTDSLRLPTSNYVRTLWARDAGAVPQNSNLYGTHPVYYEHRVGSGSTHAVLLLNSNGMDIKINKDGGGQYLEYNVLGGVVDLYFLAGPSPFDVAREYSEITQKAVMMPYWGLGFHQCRFGYSSVEEVAAVVANYSAAKIPLETMWTDIDYMDEYKIFTLGDRFPIDRMRDLVNNLHKNNQHYIVMVDPAVAYQDYDAFNNGKKADVFLKKGDGSIYKGRVWPGVTAFPDWFHENTQGYWDNEFEKFFNPDTGVDIDALWIDMNEPSNFCPWPCDNPEEKRETTDLTKTSGLVTRQDQTGLKRGLLNRNLIDPSYKIANTFGSLSNKTANTDLIHQGGWTEYDTHNLYGTMMSRVSHNSMLKRRPGKRAMVITRSTFVGAGSYVGHWLGDNLSAWDQYLTSIRHLLQFVTFFQVPMAGADVCGFLENTNENLCARWTTLGAFYPFYRNHNVAGAISQEAYRWESVAAAARKAIDIRYRLLDYIYTAMHLQTVDGTPMLTPVWFQYPSDSKTHAIESQFFYGPSLLISPVTQADSKSVTFYLPKDIFYNLFTLERVVGEGKSITYSNVEVTDIPVHVKGGSIIPARVSSASTTKEVRDKDFELLIAPGQDGKATGSLYLDDGESIQPQGTSQIAFSWDGKTIRMEGTFGFRTNVGIKSVTLLGEGVARRYELNEGLDSPWSHDLTTKKGEDL</sequence>
<dbReference type="Pfam" id="PF01055">
    <property type="entry name" value="Glyco_hydro_31_2nd"/>
    <property type="match status" value="1"/>
</dbReference>
<feature type="domain" description="Glycoside hydrolase family 31 TIM barrel" evidence="15">
    <location>
        <begin position="298"/>
        <end position="678"/>
    </location>
</feature>
<dbReference type="GO" id="GO:0071555">
    <property type="term" value="P:cell wall organization"/>
    <property type="evidence" value="ECO:0007669"/>
    <property type="project" value="UniProtKB-KW"/>
</dbReference>
<evidence type="ECO:0000256" key="13">
    <source>
        <dbReference type="ARBA" id="ARBA00025512"/>
    </source>
</evidence>
<dbReference type="OrthoDB" id="5839090at2759"/>
<evidence type="ECO:0000256" key="10">
    <source>
        <dbReference type="ARBA" id="ARBA00023295"/>
    </source>
</evidence>
<dbReference type="PROSITE" id="PS00707">
    <property type="entry name" value="GLYCOSYL_HYDROL_F31_2"/>
    <property type="match status" value="1"/>
</dbReference>
<dbReference type="Gene3D" id="2.60.40.1760">
    <property type="entry name" value="glycosyl hydrolase (family 31)"/>
    <property type="match status" value="1"/>
</dbReference>
<accession>A0A9P9IV76</accession>
<evidence type="ECO:0000259" key="17">
    <source>
        <dbReference type="Pfam" id="PF21365"/>
    </source>
</evidence>
<proteinExistence type="inferred from homology"/>
<evidence type="ECO:0000256" key="9">
    <source>
        <dbReference type="ARBA" id="ARBA00023277"/>
    </source>
</evidence>
<evidence type="ECO:0000256" key="6">
    <source>
        <dbReference type="ARBA" id="ARBA00022729"/>
    </source>
</evidence>
<evidence type="ECO:0000256" key="3">
    <source>
        <dbReference type="ARBA" id="ARBA00004613"/>
    </source>
</evidence>
<evidence type="ECO:0000256" key="1">
    <source>
        <dbReference type="ARBA" id="ARBA00000448"/>
    </source>
</evidence>
<evidence type="ECO:0000256" key="5">
    <source>
        <dbReference type="ARBA" id="ARBA00022525"/>
    </source>
</evidence>
<dbReference type="Pfam" id="PF21365">
    <property type="entry name" value="Glyco_hydro_31_3rd"/>
    <property type="match status" value="1"/>
</dbReference>
<name>A0A9P9IV76_9PLEO</name>
<keyword evidence="11" id="KW-0961">Cell wall biogenesis/degradation</keyword>
<dbReference type="GO" id="GO:0005576">
    <property type="term" value="C:extracellular region"/>
    <property type="evidence" value="ECO:0007669"/>
    <property type="project" value="UniProtKB-SubCell"/>
</dbReference>
<evidence type="ECO:0000256" key="2">
    <source>
        <dbReference type="ARBA" id="ARBA00001657"/>
    </source>
</evidence>
<dbReference type="SUPFAM" id="SSF74650">
    <property type="entry name" value="Galactose mutarotase-like"/>
    <property type="match status" value="1"/>
</dbReference>
<dbReference type="InterPro" id="IPR013780">
    <property type="entry name" value="Glyco_hydro_b"/>
</dbReference>
<dbReference type="AlphaFoldDB" id="A0A9P9IV76"/>
<dbReference type="Gene3D" id="2.60.40.1180">
    <property type="entry name" value="Golgi alpha-mannosidase II"/>
    <property type="match status" value="2"/>
</dbReference>
<organism evidence="18 19">
    <name type="scientific">Dendryphion nanum</name>
    <dbReference type="NCBI Taxonomy" id="256645"/>
    <lineage>
        <taxon>Eukaryota</taxon>
        <taxon>Fungi</taxon>
        <taxon>Dikarya</taxon>
        <taxon>Ascomycota</taxon>
        <taxon>Pezizomycotina</taxon>
        <taxon>Dothideomycetes</taxon>
        <taxon>Pleosporomycetidae</taxon>
        <taxon>Pleosporales</taxon>
        <taxon>Torulaceae</taxon>
        <taxon>Dendryphion</taxon>
    </lineage>
</organism>
<keyword evidence="7 14" id="KW-0378">Hydrolase</keyword>
<evidence type="ECO:0000256" key="8">
    <source>
        <dbReference type="ARBA" id="ARBA00023180"/>
    </source>
</evidence>
<evidence type="ECO:0000259" key="15">
    <source>
        <dbReference type="Pfam" id="PF01055"/>
    </source>
</evidence>
<comment type="catalytic activity">
    <reaction evidence="1">
        <text>Hydrolysis of terminal, non-reducing beta-D-glucosyl residues with release of beta-D-glucose.</text>
        <dbReference type="EC" id="3.2.1.21"/>
    </reaction>
</comment>
<keyword evidence="8" id="KW-0325">Glycoprotein</keyword>
<keyword evidence="9" id="KW-0119">Carbohydrate metabolism</keyword>
<feature type="domain" description="Glycoside hydrolase family 31 N-terminal" evidence="16">
    <location>
        <begin position="104"/>
        <end position="250"/>
    </location>
</feature>
<evidence type="ECO:0000256" key="7">
    <source>
        <dbReference type="ARBA" id="ARBA00022801"/>
    </source>
</evidence>
<feature type="domain" description="Glycosyl hydrolase family 31 C-terminal" evidence="17">
    <location>
        <begin position="686"/>
        <end position="774"/>
    </location>
</feature>
<dbReference type="Pfam" id="PF13802">
    <property type="entry name" value="Gal_mutarotas_2"/>
    <property type="match status" value="1"/>
</dbReference>
<dbReference type="SUPFAM" id="SSF51445">
    <property type="entry name" value="(Trans)glycosidases"/>
    <property type="match status" value="1"/>
</dbReference>
<dbReference type="Gene3D" id="3.20.20.80">
    <property type="entry name" value="Glycosidases"/>
    <property type="match status" value="1"/>
</dbReference>
<evidence type="ECO:0000256" key="12">
    <source>
        <dbReference type="ARBA" id="ARBA00023326"/>
    </source>
</evidence>
<evidence type="ECO:0000259" key="16">
    <source>
        <dbReference type="Pfam" id="PF13802"/>
    </source>
</evidence>
<evidence type="ECO:0000256" key="14">
    <source>
        <dbReference type="RuleBase" id="RU361185"/>
    </source>
</evidence>
<dbReference type="InterPro" id="IPR000322">
    <property type="entry name" value="Glyco_hydro_31_TIM"/>
</dbReference>
<comment type="similarity">
    <text evidence="4 14">Belongs to the glycosyl hydrolase 31 family.</text>
</comment>
<dbReference type="CDD" id="cd06602">
    <property type="entry name" value="GH31_MGAM_SI_GAA"/>
    <property type="match status" value="1"/>
</dbReference>
<dbReference type="EMBL" id="JAGMWT010000003">
    <property type="protein sequence ID" value="KAH7132275.1"/>
    <property type="molecule type" value="Genomic_DNA"/>
</dbReference>
<keyword evidence="5" id="KW-0964">Secreted</keyword>
<reference evidence="18" key="1">
    <citation type="journal article" date="2021" name="Nat. Commun.">
        <title>Genetic determinants of endophytism in the Arabidopsis root mycobiome.</title>
        <authorList>
            <person name="Mesny F."/>
            <person name="Miyauchi S."/>
            <person name="Thiergart T."/>
            <person name="Pickel B."/>
            <person name="Atanasova L."/>
            <person name="Karlsson M."/>
            <person name="Huettel B."/>
            <person name="Barry K.W."/>
            <person name="Haridas S."/>
            <person name="Chen C."/>
            <person name="Bauer D."/>
            <person name="Andreopoulos W."/>
            <person name="Pangilinan J."/>
            <person name="LaButti K."/>
            <person name="Riley R."/>
            <person name="Lipzen A."/>
            <person name="Clum A."/>
            <person name="Drula E."/>
            <person name="Henrissat B."/>
            <person name="Kohler A."/>
            <person name="Grigoriev I.V."/>
            <person name="Martin F.M."/>
            <person name="Hacquard S."/>
        </authorList>
    </citation>
    <scope>NUCLEOTIDE SEQUENCE</scope>
    <source>
        <strain evidence="18">MPI-CAGE-CH-0243</strain>
    </source>
</reference>
<evidence type="ECO:0000256" key="4">
    <source>
        <dbReference type="ARBA" id="ARBA00007806"/>
    </source>
</evidence>
<dbReference type="PANTHER" id="PTHR22762:SF67">
    <property type="entry name" value="ALPHA_BETA-GLUCOSIDASE AGDC-RELATED"/>
    <property type="match status" value="1"/>
</dbReference>
<keyword evidence="10 14" id="KW-0326">Glycosidase</keyword>
<comment type="caution">
    <text evidence="18">The sequence shown here is derived from an EMBL/GenBank/DDBJ whole genome shotgun (WGS) entry which is preliminary data.</text>
</comment>
<dbReference type="SUPFAM" id="SSF51011">
    <property type="entry name" value="Glycosyl hydrolase domain"/>
    <property type="match status" value="1"/>
</dbReference>
<dbReference type="InterPro" id="IPR011013">
    <property type="entry name" value="Gal_mutarotase_sf_dom"/>
</dbReference>
<dbReference type="GO" id="GO:0008422">
    <property type="term" value="F:beta-glucosidase activity"/>
    <property type="evidence" value="ECO:0007669"/>
    <property type="project" value="UniProtKB-EC"/>
</dbReference>
<dbReference type="Proteomes" id="UP000700596">
    <property type="component" value="Unassembled WGS sequence"/>
</dbReference>
<dbReference type="InterPro" id="IPR017853">
    <property type="entry name" value="GH"/>
</dbReference>
<gene>
    <name evidence="18" type="ORF">B0J11DRAFT_521310</name>
</gene>
<comment type="subcellular location">
    <subcellularLocation>
        <location evidence="3">Secreted</location>
    </subcellularLocation>
</comment>
<keyword evidence="6" id="KW-0732">Signal</keyword>
<comment type="catalytic activity">
    <reaction evidence="2">
        <text>Hydrolysis of terminal, non-reducing (1-&gt;4)-linked alpha-D-glucose residues with release of alpha-D-glucose.</text>
        <dbReference type="EC" id="3.2.1.20"/>
    </reaction>
</comment>
<dbReference type="GO" id="GO:0000272">
    <property type="term" value="P:polysaccharide catabolic process"/>
    <property type="evidence" value="ECO:0007669"/>
    <property type="project" value="UniProtKB-KW"/>
</dbReference>
<keyword evidence="19" id="KW-1185">Reference proteome</keyword>
<dbReference type="CDD" id="cd14752">
    <property type="entry name" value="GH31_N"/>
    <property type="match status" value="1"/>
</dbReference>
<comment type="function">
    <text evidence="13">Glucosidase involved in the degradation of cellulosic biomass. Has both alpha- and beta-glucosidase activity.</text>
</comment>
<dbReference type="GO" id="GO:0004558">
    <property type="term" value="F:alpha-1,4-glucosidase activity"/>
    <property type="evidence" value="ECO:0007669"/>
    <property type="project" value="UniProtKB-EC"/>
</dbReference>
<protein>
    <submittedName>
        <fullName evidence="18">Alpha-glucosidase-like protein</fullName>
    </submittedName>
</protein>
<evidence type="ECO:0000313" key="18">
    <source>
        <dbReference type="EMBL" id="KAH7132275.1"/>
    </source>
</evidence>
<dbReference type="InterPro" id="IPR030459">
    <property type="entry name" value="Glyco_hydro_31_CS"/>
</dbReference>